<evidence type="ECO:0000313" key="1">
    <source>
        <dbReference type="EMBL" id="CAG8846547.1"/>
    </source>
</evidence>
<organism evidence="1 2">
    <name type="scientific">Racocetra persica</name>
    <dbReference type="NCBI Taxonomy" id="160502"/>
    <lineage>
        <taxon>Eukaryota</taxon>
        <taxon>Fungi</taxon>
        <taxon>Fungi incertae sedis</taxon>
        <taxon>Mucoromycota</taxon>
        <taxon>Glomeromycotina</taxon>
        <taxon>Glomeromycetes</taxon>
        <taxon>Diversisporales</taxon>
        <taxon>Gigasporaceae</taxon>
        <taxon>Racocetra</taxon>
    </lineage>
</organism>
<proteinExistence type="predicted"/>
<evidence type="ECO:0000313" key="2">
    <source>
        <dbReference type="Proteomes" id="UP000789920"/>
    </source>
</evidence>
<comment type="caution">
    <text evidence="1">The sequence shown here is derived from an EMBL/GenBank/DDBJ whole genome shotgun (WGS) entry which is preliminary data.</text>
</comment>
<gene>
    <name evidence="1" type="ORF">RPERSI_LOCUS34196</name>
</gene>
<dbReference type="Proteomes" id="UP000789920">
    <property type="component" value="Unassembled WGS sequence"/>
</dbReference>
<keyword evidence="2" id="KW-1185">Reference proteome</keyword>
<dbReference type="EMBL" id="CAJVQC010151770">
    <property type="protein sequence ID" value="CAG8846547.1"/>
    <property type="molecule type" value="Genomic_DNA"/>
</dbReference>
<protein>
    <submittedName>
        <fullName evidence="1">25482_t:CDS:1</fullName>
    </submittedName>
</protein>
<feature type="non-terminal residue" evidence="1">
    <location>
        <position position="1"/>
    </location>
</feature>
<name>A0ACA9SQU8_9GLOM</name>
<feature type="non-terminal residue" evidence="1">
    <location>
        <position position="117"/>
    </location>
</feature>
<reference evidence="1" key="1">
    <citation type="submission" date="2021-06" db="EMBL/GenBank/DDBJ databases">
        <authorList>
            <person name="Kallberg Y."/>
            <person name="Tangrot J."/>
            <person name="Rosling A."/>
        </authorList>
    </citation>
    <scope>NUCLEOTIDE SEQUENCE</scope>
    <source>
        <strain evidence="1">MA461A</strain>
    </source>
</reference>
<accession>A0ACA9SQU8</accession>
<sequence>EEPGEVEAHPPPMFQVYQSQNVIPNPVPAYQKSYNRLATKQFNCYFCGGAGHTAAVYLSKSAEAGDTDQSREVVEKIHKPAAECIEPRRKRGSKTLQTNGRTKGVVGEGVKSVRKAG</sequence>